<dbReference type="RefSeq" id="XP_045139513.1">
    <property type="nucleotide sequence ID" value="XM_045283578.1"/>
</dbReference>
<keyword evidence="1" id="KW-1185">Reference proteome</keyword>
<sequence>MAKSKTHTTPNQSQKWHRNGLKEPQSHPYEPLKGADPKFLRNVCLVKKHKKKDLKTLQAHNAKATDAHAEALMKPTEVKAKIPMAVNHKPGQLAYIAHAKLGKQSEALPASGSSSQRCPGSHKVEFAI</sequence>
<evidence type="ECO:0000313" key="1">
    <source>
        <dbReference type="Proteomes" id="UP000694863"/>
    </source>
</evidence>
<protein>
    <submittedName>
        <fullName evidence="2">60S ribosomal protein L29-like</fullName>
    </submittedName>
</protein>
<evidence type="ECO:0000313" key="2">
    <source>
        <dbReference type="RefSeq" id="XP_045139513.1"/>
    </source>
</evidence>
<reference evidence="2" key="1">
    <citation type="submission" date="2025-08" db="UniProtKB">
        <authorList>
            <consortium name="RefSeq"/>
        </authorList>
    </citation>
    <scope>IDENTIFICATION</scope>
</reference>
<dbReference type="Proteomes" id="UP000694863">
    <property type="component" value="Unplaced"/>
</dbReference>
<organism evidence="1 2">
    <name type="scientific">Echinops telfairi</name>
    <name type="common">Lesser hedgehog tenrec</name>
    <dbReference type="NCBI Taxonomy" id="9371"/>
    <lineage>
        <taxon>Eukaryota</taxon>
        <taxon>Metazoa</taxon>
        <taxon>Chordata</taxon>
        <taxon>Craniata</taxon>
        <taxon>Vertebrata</taxon>
        <taxon>Euteleostomi</taxon>
        <taxon>Mammalia</taxon>
        <taxon>Eutheria</taxon>
        <taxon>Afrotheria</taxon>
        <taxon>Tenrecidae</taxon>
        <taxon>Tenrecinae</taxon>
        <taxon>Echinops</taxon>
    </lineage>
</organism>
<gene>
    <name evidence="2" type="primary">LOC101638515</name>
</gene>
<accession>A0AC55CP68</accession>
<proteinExistence type="predicted"/>
<name>A0AC55CP68_ECHTE</name>